<dbReference type="AlphaFoldDB" id="A0A9D1SWV0"/>
<reference evidence="9" key="1">
    <citation type="submission" date="2020-10" db="EMBL/GenBank/DDBJ databases">
        <authorList>
            <person name="Gilroy R."/>
        </authorList>
    </citation>
    <scope>NUCLEOTIDE SEQUENCE</scope>
    <source>
        <strain evidence="9">10406</strain>
    </source>
</reference>
<sequence length="191" mass="20335">MNGSEILIIAVSLAADAFAVALVRGVELRRFDLKKAFLVGAFFGGFQGLMPLLGWAAARTFEEYITEWDHWIAFALLAFLGARMVFESLTEKDDPFVKPPVPLKAQTLLVSAVATSIDALAVGITFAFLSVDIWQAAGIIAMVTFMLSVLGVYIGGKVGSRAGRGAETAGGLLLIFLGVKILLEHLGVAAF</sequence>
<evidence type="ECO:0000256" key="5">
    <source>
        <dbReference type="ARBA" id="ARBA00023065"/>
    </source>
</evidence>
<keyword evidence="4 8" id="KW-1133">Transmembrane helix</keyword>
<accession>A0A9D1SWV0</accession>
<evidence type="ECO:0000256" key="7">
    <source>
        <dbReference type="ARBA" id="ARBA00023211"/>
    </source>
</evidence>
<protein>
    <recommendedName>
        <fullName evidence="8">Putative manganese efflux pump MntP</fullName>
    </recommendedName>
</protein>
<reference evidence="9" key="2">
    <citation type="journal article" date="2021" name="PeerJ">
        <title>Extensive microbial diversity within the chicken gut microbiome revealed by metagenomics and culture.</title>
        <authorList>
            <person name="Gilroy R."/>
            <person name="Ravi A."/>
            <person name="Getino M."/>
            <person name="Pursley I."/>
            <person name="Horton D.L."/>
            <person name="Alikhan N.F."/>
            <person name="Baker D."/>
            <person name="Gharbi K."/>
            <person name="Hall N."/>
            <person name="Watson M."/>
            <person name="Adriaenssens E.M."/>
            <person name="Foster-Nyarko E."/>
            <person name="Jarju S."/>
            <person name="Secka A."/>
            <person name="Antonio M."/>
            <person name="Oren A."/>
            <person name="Chaudhuri R.R."/>
            <person name="La Ragione R."/>
            <person name="Hildebrand F."/>
            <person name="Pallen M.J."/>
        </authorList>
    </citation>
    <scope>NUCLEOTIDE SEQUENCE</scope>
    <source>
        <strain evidence="9">10406</strain>
    </source>
</reference>
<dbReference type="Pfam" id="PF02659">
    <property type="entry name" value="Mntp"/>
    <property type="match status" value="1"/>
</dbReference>
<evidence type="ECO:0000256" key="1">
    <source>
        <dbReference type="ARBA" id="ARBA00022448"/>
    </source>
</evidence>
<gene>
    <name evidence="8" type="primary">mntP</name>
    <name evidence="9" type="ORF">IAC73_04955</name>
</gene>
<evidence type="ECO:0000256" key="6">
    <source>
        <dbReference type="ARBA" id="ARBA00023136"/>
    </source>
</evidence>
<dbReference type="Proteomes" id="UP000886857">
    <property type="component" value="Unassembled WGS sequence"/>
</dbReference>
<dbReference type="InterPro" id="IPR022929">
    <property type="entry name" value="Put_MntP"/>
</dbReference>
<comment type="similarity">
    <text evidence="8">Belongs to the MntP (TC 9.B.29) family.</text>
</comment>
<dbReference type="EMBL" id="DVOE01000075">
    <property type="protein sequence ID" value="HIU99171.1"/>
    <property type="molecule type" value="Genomic_DNA"/>
</dbReference>
<dbReference type="PANTHER" id="PTHR35529:SF1">
    <property type="entry name" value="MANGANESE EFFLUX PUMP MNTP-RELATED"/>
    <property type="match status" value="1"/>
</dbReference>
<feature type="transmembrane region" description="Helical" evidence="8">
    <location>
        <begin position="36"/>
        <end position="58"/>
    </location>
</feature>
<keyword evidence="6 8" id="KW-0472">Membrane</keyword>
<dbReference type="GO" id="GO:0005384">
    <property type="term" value="F:manganese ion transmembrane transporter activity"/>
    <property type="evidence" value="ECO:0007669"/>
    <property type="project" value="UniProtKB-UniRule"/>
</dbReference>
<dbReference type="HAMAP" id="MF_01521">
    <property type="entry name" value="MntP_pump"/>
    <property type="match status" value="1"/>
</dbReference>
<dbReference type="PANTHER" id="PTHR35529">
    <property type="entry name" value="MANGANESE EFFLUX PUMP MNTP-RELATED"/>
    <property type="match status" value="1"/>
</dbReference>
<feature type="transmembrane region" description="Helical" evidence="8">
    <location>
        <begin position="107"/>
        <end position="127"/>
    </location>
</feature>
<evidence type="ECO:0000256" key="8">
    <source>
        <dbReference type="HAMAP-Rule" id="MF_01521"/>
    </source>
</evidence>
<organism evidence="9 10">
    <name type="scientific">Candidatus Limadaptatus stercoripullorum</name>
    <dbReference type="NCBI Taxonomy" id="2840846"/>
    <lineage>
        <taxon>Bacteria</taxon>
        <taxon>Bacillati</taxon>
        <taxon>Bacillota</taxon>
        <taxon>Clostridia</taxon>
        <taxon>Eubacteriales</taxon>
        <taxon>Candidatus Limadaptatus</taxon>
    </lineage>
</organism>
<keyword evidence="7 8" id="KW-0464">Manganese</keyword>
<dbReference type="InterPro" id="IPR003810">
    <property type="entry name" value="Mntp/YtaF"/>
</dbReference>
<proteinExistence type="inferred from homology"/>
<comment type="subcellular location">
    <subcellularLocation>
        <location evidence="8">Cell membrane</location>
        <topology evidence="8">Multi-pass membrane protein</topology>
    </subcellularLocation>
</comment>
<comment type="function">
    <text evidence="8">Probably functions as a manganese efflux pump.</text>
</comment>
<feature type="transmembrane region" description="Helical" evidence="8">
    <location>
        <begin position="133"/>
        <end position="154"/>
    </location>
</feature>
<feature type="transmembrane region" description="Helical" evidence="8">
    <location>
        <begin position="70"/>
        <end position="86"/>
    </location>
</feature>
<name>A0A9D1SWV0_9FIRM</name>
<evidence type="ECO:0000256" key="2">
    <source>
        <dbReference type="ARBA" id="ARBA00022475"/>
    </source>
</evidence>
<comment type="caution">
    <text evidence="9">The sequence shown here is derived from an EMBL/GenBank/DDBJ whole genome shotgun (WGS) entry which is preliminary data.</text>
</comment>
<evidence type="ECO:0000256" key="4">
    <source>
        <dbReference type="ARBA" id="ARBA00022989"/>
    </source>
</evidence>
<dbReference type="GO" id="GO:0005886">
    <property type="term" value="C:plasma membrane"/>
    <property type="evidence" value="ECO:0007669"/>
    <property type="project" value="UniProtKB-SubCell"/>
</dbReference>
<keyword evidence="5 8" id="KW-0406">Ion transport</keyword>
<feature type="transmembrane region" description="Helical" evidence="8">
    <location>
        <begin position="6"/>
        <end position="24"/>
    </location>
</feature>
<keyword evidence="3 8" id="KW-0812">Transmembrane</keyword>
<evidence type="ECO:0000313" key="10">
    <source>
        <dbReference type="Proteomes" id="UP000886857"/>
    </source>
</evidence>
<feature type="transmembrane region" description="Helical" evidence="8">
    <location>
        <begin position="166"/>
        <end position="183"/>
    </location>
</feature>
<keyword evidence="2 8" id="KW-1003">Cell membrane</keyword>
<evidence type="ECO:0000313" key="9">
    <source>
        <dbReference type="EMBL" id="HIU99171.1"/>
    </source>
</evidence>
<keyword evidence="1 8" id="KW-0813">Transport</keyword>
<evidence type="ECO:0000256" key="3">
    <source>
        <dbReference type="ARBA" id="ARBA00022692"/>
    </source>
</evidence>